<dbReference type="Gene3D" id="3.40.50.1980">
    <property type="entry name" value="Nitrogenase molybdenum iron protein domain"/>
    <property type="match status" value="2"/>
</dbReference>
<evidence type="ECO:0000313" key="9">
    <source>
        <dbReference type="Proteomes" id="UP000648239"/>
    </source>
</evidence>
<gene>
    <name evidence="8" type="ORF">IFK94_11640</name>
</gene>
<dbReference type="Pfam" id="PF01297">
    <property type="entry name" value="ZnuA"/>
    <property type="match status" value="1"/>
</dbReference>
<proteinExistence type="inferred from homology"/>
<keyword evidence="3 6" id="KW-0813">Transport</keyword>
<evidence type="ECO:0000256" key="1">
    <source>
        <dbReference type="ARBA" id="ARBA00004196"/>
    </source>
</evidence>
<evidence type="ECO:0000256" key="3">
    <source>
        <dbReference type="ARBA" id="ARBA00022448"/>
    </source>
</evidence>
<keyword evidence="5 7" id="KW-0732">Signal</keyword>
<evidence type="ECO:0000256" key="7">
    <source>
        <dbReference type="SAM" id="SignalP"/>
    </source>
</evidence>
<dbReference type="InterPro" id="IPR006127">
    <property type="entry name" value="ZnuA-like"/>
</dbReference>
<dbReference type="EMBL" id="JACXWD010000042">
    <property type="protein sequence ID" value="MBD3868768.1"/>
    <property type="molecule type" value="Genomic_DNA"/>
</dbReference>
<evidence type="ECO:0000256" key="4">
    <source>
        <dbReference type="ARBA" id="ARBA00022723"/>
    </source>
</evidence>
<dbReference type="PRINTS" id="PR00690">
    <property type="entry name" value="ADHESNFAMILY"/>
</dbReference>
<dbReference type="InterPro" id="IPR006129">
    <property type="entry name" value="AdhesinB"/>
</dbReference>
<dbReference type="PROSITE" id="PS51257">
    <property type="entry name" value="PROKAR_LIPOPROTEIN"/>
    <property type="match status" value="1"/>
</dbReference>
<protein>
    <submittedName>
        <fullName evidence="8">Zinc ABC transporter substrate-binding protein</fullName>
    </submittedName>
</protein>
<dbReference type="Proteomes" id="UP000648239">
    <property type="component" value="Unassembled WGS sequence"/>
</dbReference>
<dbReference type="PANTHER" id="PTHR42953:SF1">
    <property type="entry name" value="METAL-BINDING PROTEIN HI_0362-RELATED"/>
    <property type="match status" value="1"/>
</dbReference>
<evidence type="ECO:0000256" key="6">
    <source>
        <dbReference type="RuleBase" id="RU003512"/>
    </source>
</evidence>
<dbReference type="AlphaFoldDB" id="A0A8J6Y1N3"/>
<evidence type="ECO:0000256" key="2">
    <source>
        <dbReference type="ARBA" id="ARBA00011028"/>
    </source>
</evidence>
<dbReference type="InterPro" id="IPR006128">
    <property type="entry name" value="Lipoprotein_PsaA-like"/>
</dbReference>
<feature type="chain" id="PRO_5035249982" evidence="7">
    <location>
        <begin position="21"/>
        <end position="312"/>
    </location>
</feature>
<dbReference type="PANTHER" id="PTHR42953">
    <property type="entry name" value="HIGH-AFFINITY ZINC UPTAKE SYSTEM PROTEIN ZNUA-RELATED"/>
    <property type="match status" value="1"/>
</dbReference>
<dbReference type="GO" id="GO:0030001">
    <property type="term" value="P:metal ion transport"/>
    <property type="evidence" value="ECO:0007669"/>
    <property type="project" value="InterPro"/>
</dbReference>
<evidence type="ECO:0000313" key="8">
    <source>
        <dbReference type="EMBL" id="MBD3868768.1"/>
    </source>
</evidence>
<dbReference type="GO" id="GO:0046872">
    <property type="term" value="F:metal ion binding"/>
    <property type="evidence" value="ECO:0007669"/>
    <property type="project" value="UniProtKB-KW"/>
</dbReference>
<comment type="caution">
    <text evidence="8">The sequence shown here is derived from an EMBL/GenBank/DDBJ whole genome shotgun (WGS) entry which is preliminary data.</text>
</comment>
<dbReference type="InterPro" id="IPR050492">
    <property type="entry name" value="Bact_metal-bind_prot9"/>
</dbReference>
<dbReference type="PRINTS" id="PR00691">
    <property type="entry name" value="ADHESINB"/>
</dbReference>
<evidence type="ECO:0000256" key="5">
    <source>
        <dbReference type="ARBA" id="ARBA00022729"/>
    </source>
</evidence>
<comment type="subcellular location">
    <subcellularLocation>
        <location evidence="1">Cell envelope</location>
    </subcellularLocation>
</comment>
<sequence length="312" mass="33528">MDKKRLVLVGLMLPVLLVSACRPAADGSGADGGREGPLVVATTGMIGDLASKIAGERATVVTLMATGVDPHLFRPSEGDVRRMGSADLILYNGLHLEGKMGEILSRMARGRLVVAVGDVVPKSELRELSGFQGQHDPHLWFDVRLWSQTVGPVLEALTGLMPEHGSELQARADGVLAGLLELDRWVEEQIEGIPADRKILVTAHDAFGYFGDRYRIEVVGLQGISTAAEAGLQDMDRLVDLIVERKIPAVFVESSVPRRSIESVVAACHSRGHQVLIGGELFSDAMGPAGTEEGTYDGMVRHNVRTIAEALR</sequence>
<comment type="similarity">
    <text evidence="2 6">Belongs to the bacterial solute-binding protein 9 family.</text>
</comment>
<dbReference type="GO" id="GO:0007155">
    <property type="term" value="P:cell adhesion"/>
    <property type="evidence" value="ECO:0007669"/>
    <property type="project" value="InterPro"/>
</dbReference>
<keyword evidence="4" id="KW-0479">Metal-binding</keyword>
<dbReference type="SUPFAM" id="SSF53807">
    <property type="entry name" value="Helical backbone' metal receptor"/>
    <property type="match status" value="1"/>
</dbReference>
<dbReference type="GO" id="GO:0030313">
    <property type="term" value="C:cell envelope"/>
    <property type="evidence" value="ECO:0007669"/>
    <property type="project" value="UniProtKB-SubCell"/>
</dbReference>
<accession>A0A8J6Y1N3</accession>
<reference evidence="8 9" key="1">
    <citation type="submission" date="2020-08" db="EMBL/GenBank/DDBJ databases">
        <title>Acidobacteriota in marine sediments use diverse sulfur dissimilation pathways.</title>
        <authorList>
            <person name="Wasmund K."/>
        </authorList>
    </citation>
    <scope>NUCLEOTIDE SEQUENCE [LARGE SCALE GENOMIC DNA]</scope>
    <source>
        <strain evidence="8">MAG AM4</strain>
    </source>
</reference>
<feature type="signal peptide" evidence="7">
    <location>
        <begin position="1"/>
        <end position="20"/>
    </location>
</feature>
<organism evidence="8 9">
    <name type="scientific">Candidatus Polarisedimenticola svalbardensis</name>
    <dbReference type="NCBI Taxonomy" id="2886004"/>
    <lineage>
        <taxon>Bacteria</taxon>
        <taxon>Pseudomonadati</taxon>
        <taxon>Acidobacteriota</taxon>
        <taxon>Candidatus Polarisedimenticolia</taxon>
        <taxon>Candidatus Polarisedimenticolales</taxon>
        <taxon>Candidatus Polarisedimenticolaceae</taxon>
        <taxon>Candidatus Polarisedimenticola</taxon>
    </lineage>
</organism>
<name>A0A8J6Y1N3_9BACT</name>